<dbReference type="AlphaFoldDB" id="A0AAU7E4M7"/>
<organism evidence="1">
    <name type="scientific">Campylobacter sp. CCS1377</name>
    <dbReference type="NCBI Taxonomy" id="3158229"/>
    <lineage>
        <taxon>Bacteria</taxon>
        <taxon>Pseudomonadati</taxon>
        <taxon>Campylobacterota</taxon>
        <taxon>Epsilonproteobacteria</taxon>
        <taxon>Campylobacterales</taxon>
        <taxon>Campylobacteraceae</taxon>
        <taxon>Campylobacter</taxon>
    </lineage>
</organism>
<protein>
    <submittedName>
        <fullName evidence="1">Uncharacterized protein</fullName>
    </submittedName>
</protein>
<gene>
    <name evidence="1" type="ORF">AAH949_07365</name>
</gene>
<dbReference type="EMBL" id="CP155620">
    <property type="protein sequence ID" value="XBJ28898.1"/>
    <property type="molecule type" value="Genomic_DNA"/>
</dbReference>
<dbReference type="RefSeq" id="WP_348518369.1">
    <property type="nucleotide sequence ID" value="NZ_CP155620.1"/>
</dbReference>
<proteinExistence type="predicted"/>
<name>A0AAU7E4M7_9BACT</name>
<accession>A0AAU7E4M7</accession>
<evidence type="ECO:0000313" key="1">
    <source>
        <dbReference type="EMBL" id="XBJ28898.1"/>
    </source>
</evidence>
<sequence length="51" mass="5805">MIIRAFNNPFVNFNINIKKENNSSLNLNTPNTKSSNVANDTQTLLVINRKQ</sequence>
<reference evidence="1" key="1">
    <citation type="submission" date="2024-05" db="EMBL/GenBank/DDBJ databases">
        <title>Campylobacter coli isolated from environmental waters in Slovenia.</title>
        <authorList>
            <person name="Zautner A.E."/>
            <person name="Bunk B."/>
            <person name="Riedel T."/>
            <person name="Sproeer C."/>
        </authorList>
    </citation>
    <scope>NUCLEOTIDE SEQUENCE</scope>
    <source>
        <strain evidence="1">CCS1377</strain>
    </source>
</reference>